<name>W4PWR4_9BACI</name>
<comment type="similarity">
    <text evidence="4">Belongs to the enoyl-CoA hydratase/isomerase family.</text>
</comment>
<proteinExistence type="inferred from homology"/>
<gene>
    <name evidence="5" type="ORF">JCM9140_44</name>
</gene>
<organism evidence="5 6">
    <name type="scientific">Halalkalibacter wakoensis JCM 9140</name>
    <dbReference type="NCBI Taxonomy" id="1236970"/>
    <lineage>
        <taxon>Bacteria</taxon>
        <taxon>Bacillati</taxon>
        <taxon>Bacillota</taxon>
        <taxon>Bacilli</taxon>
        <taxon>Bacillales</taxon>
        <taxon>Bacillaceae</taxon>
        <taxon>Halalkalibacter</taxon>
    </lineage>
</organism>
<dbReference type="SUPFAM" id="SSF52096">
    <property type="entry name" value="ClpP/crotonase"/>
    <property type="match status" value="1"/>
</dbReference>
<dbReference type="Pfam" id="PF00378">
    <property type="entry name" value="ECH_1"/>
    <property type="match status" value="1"/>
</dbReference>
<dbReference type="InterPro" id="IPR029045">
    <property type="entry name" value="ClpP/crotonase-like_dom_sf"/>
</dbReference>
<keyword evidence="6" id="KW-1185">Reference proteome</keyword>
<comment type="subcellular location">
    <subcellularLocation>
        <location evidence="1">Peroxisome</location>
    </subcellularLocation>
</comment>
<dbReference type="CDD" id="cd06558">
    <property type="entry name" value="crotonase-like"/>
    <property type="match status" value="1"/>
</dbReference>
<comment type="caution">
    <text evidence="5">The sequence shown here is derived from an EMBL/GenBank/DDBJ whole genome shotgun (WGS) entry which is preliminary data.</text>
</comment>
<sequence>MNTVKVIQEDNGITWIVLNREEMRNAINHDVIDELEKALLTAEHDDSKLVVLTGEGNRAFCSGGDLSTFQHLQTAKEAKKMLEKMGTILEKIAFFPKITVAALNGIAVGGGSELASACDFRIGTPACKVGFVQATLGITTGWGGSTLLFEKVAVTEALNMLLSARMYTSEELLHNGFLQSVIEDESFKDGVISYVEPFLQHSKEVVLAYKSKLVNRYDKNLIHENIQKEIRECARLWESAEHHEAVQAFLNRPKNN</sequence>
<evidence type="ECO:0000256" key="2">
    <source>
        <dbReference type="ARBA" id="ARBA00023140"/>
    </source>
</evidence>
<dbReference type="InterPro" id="IPR051053">
    <property type="entry name" value="ECH/Chromodomain_protein"/>
</dbReference>
<dbReference type="OrthoDB" id="9775794at2"/>
<dbReference type="AlphaFoldDB" id="W4PWR4"/>
<dbReference type="PANTHER" id="PTHR43684:SF1">
    <property type="entry name" value="ENOYL-COA DELTA ISOMERASE 2"/>
    <property type="match status" value="1"/>
</dbReference>
<dbReference type="EMBL" id="BAUT01000001">
    <property type="protein sequence ID" value="GAE24135.1"/>
    <property type="molecule type" value="Genomic_DNA"/>
</dbReference>
<protein>
    <submittedName>
        <fullName evidence="5">Enoyl-CoA hydratase</fullName>
    </submittedName>
</protein>
<dbReference type="Gene3D" id="3.90.226.10">
    <property type="entry name" value="2-enoyl-CoA Hydratase, Chain A, domain 1"/>
    <property type="match status" value="1"/>
</dbReference>
<dbReference type="PANTHER" id="PTHR43684">
    <property type="match status" value="1"/>
</dbReference>
<dbReference type="STRING" id="1236970.JCM9140_44"/>
<evidence type="ECO:0000313" key="6">
    <source>
        <dbReference type="Proteomes" id="UP000018890"/>
    </source>
</evidence>
<dbReference type="PROSITE" id="PS00166">
    <property type="entry name" value="ENOYL_COA_HYDRATASE"/>
    <property type="match status" value="1"/>
</dbReference>
<accession>W4PWR4</accession>
<dbReference type="RefSeq" id="WP_034740708.1">
    <property type="nucleotide sequence ID" value="NZ_BAUT01000001.1"/>
</dbReference>
<evidence type="ECO:0000256" key="4">
    <source>
        <dbReference type="RuleBase" id="RU003707"/>
    </source>
</evidence>
<keyword evidence="2" id="KW-0576">Peroxisome</keyword>
<reference evidence="5" key="1">
    <citation type="journal article" date="2014" name="Genome Announc.">
        <title>Draft Genome Sequences of Three Alkaliphilic Bacillus Strains, Bacillus wakoensis JCM 9140T, Bacillus akibai JCM 9157T, and Bacillus hemicellulosilyticus JCM 9152T.</title>
        <authorList>
            <person name="Yuki M."/>
            <person name="Oshima K."/>
            <person name="Suda W."/>
            <person name="Oshida Y."/>
            <person name="Kitamura K."/>
            <person name="Iida T."/>
            <person name="Hattori M."/>
            <person name="Ohkuma M."/>
        </authorList>
    </citation>
    <scope>NUCLEOTIDE SEQUENCE [LARGE SCALE GENOMIC DNA]</scope>
    <source>
        <strain evidence="5">JCM 9140</strain>
    </source>
</reference>
<evidence type="ECO:0000313" key="5">
    <source>
        <dbReference type="EMBL" id="GAE24135.1"/>
    </source>
</evidence>
<dbReference type="InterPro" id="IPR001753">
    <property type="entry name" value="Enoyl-CoA_hydra/iso"/>
</dbReference>
<dbReference type="GO" id="GO:0004165">
    <property type="term" value="F:delta(3)-delta(2)-enoyl-CoA isomerase activity"/>
    <property type="evidence" value="ECO:0007669"/>
    <property type="project" value="UniProtKB-ARBA"/>
</dbReference>
<dbReference type="Proteomes" id="UP000018890">
    <property type="component" value="Unassembled WGS sequence"/>
</dbReference>
<evidence type="ECO:0000256" key="3">
    <source>
        <dbReference type="ARBA" id="ARBA00023235"/>
    </source>
</evidence>
<keyword evidence="3" id="KW-0413">Isomerase</keyword>
<evidence type="ECO:0000256" key="1">
    <source>
        <dbReference type="ARBA" id="ARBA00004275"/>
    </source>
</evidence>
<dbReference type="InterPro" id="IPR018376">
    <property type="entry name" value="Enoyl-CoA_hyd/isom_CS"/>
</dbReference>